<gene>
    <name evidence="2" type="ORF">CAEBREN_25056</name>
</gene>
<sequence>MAPDPRNAVKSSSPNGQNSQKDANPESRPTFEELLSFIRQDKSLKNVEASGQELYGMSECYDNFVNPEAEWGPSSFVLFLEYYLGTIAHRELWHESLRIQIGSHRARIRAGEPARLTSIEVPILIQTEKMKGNPQYQSQIAINTGRNIIECPTYTPYARSTSLQQEPSCKGARERIAYDVDSTQQKTLAEIARKVGGNLKRILKPNVVKTSPLQKIKRQRRTH</sequence>
<organism evidence="3">
    <name type="scientific">Caenorhabditis brenneri</name>
    <name type="common">Nematode worm</name>
    <dbReference type="NCBI Taxonomy" id="135651"/>
    <lineage>
        <taxon>Eukaryota</taxon>
        <taxon>Metazoa</taxon>
        <taxon>Ecdysozoa</taxon>
        <taxon>Nematoda</taxon>
        <taxon>Chromadorea</taxon>
        <taxon>Rhabditida</taxon>
        <taxon>Rhabditina</taxon>
        <taxon>Rhabditomorpha</taxon>
        <taxon>Rhabditoidea</taxon>
        <taxon>Rhabditidae</taxon>
        <taxon>Peloderinae</taxon>
        <taxon>Caenorhabditis</taxon>
    </lineage>
</organism>
<accession>G0MYH0</accession>
<feature type="region of interest" description="Disordered" evidence="1">
    <location>
        <begin position="1"/>
        <end position="30"/>
    </location>
</feature>
<feature type="compositionally biased region" description="Polar residues" evidence="1">
    <location>
        <begin position="9"/>
        <end position="22"/>
    </location>
</feature>
<reference evidence="3" key="1">
    <citation type="submission" date="2011-07" db="EMBL/GenBank/DDBJ databases">
        <authorList>
            <consortium name="Caenorhabditis brenneri Sequencing and Analysis Consortium"/>
            <person name="Wilson R.K."/>
        </authorList>
    </citation>
    <scope>NUCLEOTIDE SEQUENCE [LARGE SCALE GENOMIC DNA]</scope>
    <source>
        <strain evidence="3">PB2801</strain>
    </source>
</reference>
<name>G0MYH0_CAEBE</name>
<evidence type="ECO:0000313" key="3">
    <source>
        <dbReference type="Proteomes" id="UP000008068"/>
    </source>
</evidence>
<protein>
    <submittedName>
        <fullName evidence="2">Uncharacterized protein</fullName>
    </submittedName>
</protein>
<keyword evidence="3" id="KW-1185">Reference proteome</keyword>
<dbReference type="InParanoid" id="G0MYH0"/>
<proteinExistence type="predicted"/>
<dbReference type="EMBL" id="GL379820">
    <property type="protein sequence ID" value="EGT47556.1"/>
    <property type="molecule type" value="Genomic_DNA"/>
</dbReference>
<dbReference type="AlphaFoldDB" id="G0MYH0"/>
<dbReference type="Proteomes" id="UP000008068">
    <property type="component" value="Unassembled WGS sequence"/>
</dbReference>
<evidence type="ECO:0000313" key="2">
    <source>
        <dbReference type="EMBL" id="EGT47556.1"/>
    </source>
</evidence>
<evidence type="ECO:0000256" key="1">
    <source>
        <dbReference type="SAM" id="MobiDB-lite"/>
    </source>
</evidence>
<dbReference type="HOGENOM" id="CLU_1241077_0_0_1"/>